<accession>A0A562SSC9</accession>
<keyword evidence="11" id="KW-1185">Reference proteome</keyword>
<dbReference type="SUPFAM" id="SSF52172">
    <property type="entry name" value="CheY-like"/>
    <property type="match status" value="1"/>
</dbReference>
<dbReference type="SMART" id="SM00419">
    <property type="entry name" value="HTH_CRP"/>
    <property type="match status" value="1"/>
</dbReference>
<keyword evidence="5" id="KW-0804">Transcription</keyword>
<dbReference type="Gene3D" id="1.10.10.10">
    <property type="entry name" value="Winged helix-like DNA-binding domain superfamily/Winged helix DNA-binding domain"/>
    <property type="match status" value="1"/>
</dbReference>
<feature type="domain" description="Response regulatory" evidence="8">
    <location>
        <begin position="5"/>
        <end position="121"/>
    </location>
</feature>
<keyword evidence="3" id="KW-0805">Transcription regulation</keyword>
<protein>
    <submittedName>
        <fullName evidence="10">CRP-like cAMP-binding protein</fullName>
    </submittedName>
</protein>
<evidence type="ECO:0000256" key="3">
    <source>
        <dbReference type="ARBA" id="ARBA00023015"/>
    </source>
</evidence>
<evidence type="ECO:0000256" key="5">
    <source>
        <dbReference type="ARBA" id="ARBA00023163"/>
    </source>
</evidence>
<dbReference type="PROSITE" id="PS50110">
    <property type="entry name" value="RESPONSE_REGULATORY"/>
    <property type="match status" value="1"/>
</dbReference>
<feature type="modified residue" description="4-aspartylphosphate" evidence="6">
    <location>
        <position position="54"/>
    </location>
</feature>
<dbReference type="GO" id="GO:0000976">
    <property type="term" value="F:transcription cis-regulatory region binding"/>
    <property type="evidence" value="ECO:0007669"/>
    <property type="project" value="TreeGrafter"/>
</dbReference>
<dbReference type="InterPro" id="IPR039420">
    <property type="entry name" value="WalR-like"/>
</dbReference>
<dbReference type="InterPro" id="IPR011006">
    <property type="entry name" value="CheY-like_superfamily"/>
</dbReference>
<dbReference type="PANTHER" id="PTHR48111:SF4">
    <property type="entry name" value="DNA-BINDING DUAL TRANSCRIPTIONAL REGULATOR OMPR"/>
    <property type="match status" value="1"/>
</dbReference>
<sequence>MIMKTILLIEDNDDIRENTAEILDLAGYKVLTAENGKTGVELALEHKPDLVICDIMMPVLDGYGVLHMLQRNEEVQDIPFIFLTAKTERSDFRKGMEMGADDYITKPFSGTDLLHAIESRLKKASLRQQEFQPNLQGLNKLMHAATGKESLQALAEGRNIDKFKKKQAIYMEGNHPTCLYYIQKGKVKTFKRNEDGKELVVELYNTGDFLGYVALLEGTSYKETAEALEPSEIAIIPRDDFEELLNNHQEVAAQFIRMLAHNVTSKEQQLLGLAYNSLRKKVAEALVNLHNKYNERREAPFAIDISRDNLATIAGTATESLIRTLGDFREEKLIDIRDGAIVILNEKKLSNILY</sequence>
<evidence type="ECO:0000313" key="11">
    <source>
        <dbReference type="Proteomes" id="UP000316778"/>
    </source>
</evidence>
<dbReference type="InterPro" id="IPR001789">
    <property type="entry name" value="Sig_transdc_resp-reg_receiver"/>
</dbReference>
<dbReference type="InterPro" id="IPR036390">
    <property type="entry name" value="WH_DNA-bd_sf"/>
</dbReference>
<keyword evidence="4" id="KW-0238">DNA-binding</keyword>
<dbReference type="Gene3D" id="3.40.50.2300">
    <property type="match status" value="1"/>
</dbReference>
<dbReference type="SMART" id="SM00448">
    <property type="entry name" value="REC"/>
    <property type="match status" value="1"/>
</dbReference>
<dbReference type="InterPro" id="IPR000595">
    <property type="entry name" value="cNMP-bd_dom"/>
</dbReference>
<dbReference type="SMART" id="SM00100">
    <property type="entry name" value="cNMP"/>
    <property type="match status" value="1"/>
</dbReference>
<reference evidence="10 11" key="1">
    <citation type="journal article" date="2013" name="Stand. Genomic Sci.">
        <title>Genomic Encyclopedia of Type Strains, Phase I: The one thousand microbial genomes (KMG-I) project.</title>
        <authorList>
            <person name="Kyrpides N.C."/>
            <person name="Woyke T."/>
            <person name="Eisen J.A."/>
            <person name="Garrity G."/>
            <person name="Lilburn T.G."/>
            <person name="Beck B.J."/>
            <person name="Whitman W.B."/>
            <person name="Hugenholtz P."/>
            <person name="Klenk H.P."/>
        </authorList>
    </citation>
    <scope>NUCLEOTIDE SEQUENCE [LARGE SCALE GENOMIC DNA]</scope>
    <source>
        <strain evidence="10 11">DSM 13484</strain>
    </source>
</reference>
<dbReference type="CDD" id="cd17574">
    <property type="entry name" value="REC_OmpR"/>
    <property type="match status" value="1"/>
</dbReference>
<evidence type="ECO:0000256" key="1">
    <source>
        <dbReference type="ARBA" id="ARBA00022553"/>
    </source>
</evidence>
<gene>
    <name evidence="10" type="ORF">LX66_4507</name>
</gene>
<proteinExistence type="predicted"/>
<dbReference type="PROSITE" id="PS51063">
    <property type="entry name" value="HTH_CRP_2"/>
    <property type="match status" value="1"/>
</dbReference>
<dbReference type="Proteomes" id="UP000316778">
    <property type="component" value="Unassembled WGS sequence"/>
</dbReference>
<feature type="domain" description="HTH crp-type" evidence="9">
    <location>
        <begin position="276"/>
        <end position="347"/>
    </location>
</feature>
<dbReference type="Pfam" id="PF00072">
    <property type="entry name" value="Response_reg"/>
    <property type="match status" value="1"/>
</dbReference>
<keyword evidence="1 6" id="KW-0597">Phosphoprotein</keyword>
<evidence type="ECO:0000256" key="4">
    <source>
        <dbReference type="ARBA" id="ARBA00023125"/>
    </source>
</evidence>
<dbReference type="Gene3D" id="2.60.120.10">
    <property type="entry name" value="Jelly Rolls"/>
    <property type="match status" value="1"/>
</dbReference>
<dbReference type="SUPFAM" id="SSF51206">
    <property type="entry name" value="cAMP-binding domain-like"/>
    <property type="match status" value="1"/>
</dbReference>
<name>A0A562SSC9_CHIJA</name>
<feature type="domain" description="Cyclic nucleotide-binding" evidence="7">
    <location>
        <begin position="142"/>
        <end position="262"/>
    </location>
</feature>
<dbReference type="GO" id="GO:0000156">
    <property type="term" value="F:phosphorelay response regulator activity"/>
    <property type="evidence" value="ECO:0007669"/>
    <property type="project" value="TreeGrafter"/>
</dbReference>
<dbReference type="AlphaFoldDB" id="A0A562SSC9"/>
<dbReference type="PROSITE" id="PS50042">
    <property type="entry name" value="CNMP_BINDING_3"/>
    <property type="match status" value="1"/>
</dbReference>
<evidence type="ECO:0000259" key="9">
    <source>
        <dbReference type="PROSITE" id="PS51063"/>
    </source>
</evidence>
<dbReference type="GO" id="GO:0006355">
    <property type="term" value="P:regulation of DNA-templated transcription"/>
    <property type="evidence" value="ECO:0007669"/>
    <property type="project" value="InterPro"/>
</dbReference>
<comment type="caution">
    <text evidence="10">The sequence shown here is derived from an EMBL/GenBank/DDBJ whole genome shotgun (WGS) entry which is preliminary data.</text>
</comment>
<evidence type="ECO:0000256" key="6">
    <source>
        <dbReference type="PROSITE-ProRule" id="PRU00169"/>
    </source>
</evidence>
<organism evidence="10 11">
    <name type="scientific">Chitinophaga japonensis</name>
    <name type="common">Flexibacter japonensis</name>
    <dbReference type="NCBI Taxonomy" id="104662"/>
    <lineage>
        <taxon>Bacteria</taxon>
        <taxon>Pseudomonadati</taxon>
        <taxon>Bacteroidota</taxon>
        <taxon>Chitinophagia</taxon>
        <taxon>Chitinophagales</taxon>
        <taxon>Chitinophagaceae</taxon>
        <taxon>Chitinophaga</taxon>
    </lineage>
</organism>
<evidence type="ECO:0000256" key="2">
    <source>
        <dbReference type="ARBA" id="ARBA00023012"/>
    </source>
</evidence>
<evidence type="ECO:0000313" key="10">
    <source>
        <dbReference type="EMBL" id="TWI84145.1"/>
    </source>
</evidence>
<dbReference type="InterPro" id="IPR036388">
    <property type="entry name" value="WH-like_DNA-bd_sf"/>
</dbReference>
<dbReference type="GO" id="GO:0032993">
    <property type="term" value="C:protein-DNA complex"/>
    <property type="evidence" value="ECO:0007669"/>
    <property type="project" value="TreeGrafter"/>
</dbReference>
<dbReference type="InterPro" id="IPR012318">
    <property type="entry name" value="HTH_CRP"/>
</dbReference>
<dbReference type="Pfam" id="PF13545">
    <property type="entry name" value="HTH_Crp_2"/>
    <property type="match status" value="1"/>
</dbReference>
<dbReference type="GO" id="GO:0005829">
    <property type="term" value="C:cytosol"/>
    <property type="evidence" value="ECO:0007669"/>
    <property type="project" value="TreeGrafter"/>
</dbReference>
<evidence type="ECO:0000259" key="7">
    <source>
        <dbReference type="PROSITE" id="PS50042"/>
    </source>
</evidence>
<dbReference type="SUPFAM" id="SSF46785">
    <property type="entry name" value="Winged helix' DNA-binding domain"/>
    <property type="match status" value="1"/>
</dbReference>
<dbReference type="EMBL" id="VLLG01000005">
    <property type="protein sequence ID" value="TWI84145.1"/>
    <property type="molecule type" value="Genomic_DNA"/>
</dbReference>
<evidence type="ECO:0000259" key="8">
    <source>
        <dbReference type="PROSITE" id="PS50110"/>
    </source>
</evidence>
<keyword evidence="2" id="KW-0902">Two-component regulatory system</keyword>
<dbReference type="Pfam" id="PF00027">
    <property type="entry name" value="cNMP_binding"/>
    <property type="match status" value="1"/>
</dbReference>
<dbReference type="CDD" id="cd00038">
    <property type="entry name" value="CAP_ED"/>
    <property type="match status" value="1"/>
</dbReference>
<dbReference type="InterPro" id="IPR018490">
    <property type="entry name" value="cNMP-bd_dom_sf"/>
</dbReference>
<dbReference type="InterPro" id="IPR014710">
    <property type="entry name" value="RmlC-like_jellyroll"/>
</dbReference>
<dbReference type="PANTHER" id="PTHR48111">
    <property type="entry name" value="REGULATOR OF RPOS"/>
    <property type="match status" value="1"/>
</dbReference>